<organism evidence="3 4">
    <name type="scientific">Gordonia pseudamarae</name>
    <dbReference type="NCBI Taxonomy" id="2831662"/>
    <lineage>
        <taxon>Bacteria</taxon>
        <taxon>Bacillati</taxon>
        <taxon>Actinomycetota</taxon>
        <taxon>Actinomycetes</taxon>
        <taxon>Mycobacteriales</taxon>
        <taxon>Gordoniaceae</taxon>
        <taxon>Gordonia</taxon>
    </lineage>
</organism>
<dbReference type="InterPro" id="IPR057037">
    <property type="entry name" value="TPR_rep_actino"/>
</dbReference>
<sequence>MAVPTRTQVNAFRFELLATAAQRIFDLGAQIKSDGERIQTTIAGLDWDGQGANAAELRAEDEYYEFRRAAIELEDLSEAVSSGMICMSGTANSLILRALCCEQQKFVVSDHWQVTDGEDYSQAEGEGSGDAEESTSVTATMKRRAQIAETETAQLRALAQTLADQDTTCADAITTHSAALERLTPVSSAIGGGIGDRIGDKLVKGEPLTDFERRVLAAATTDLDPRTTAGLNVGRPTAISQAEFDFLREINRDMDGLTMKEILALSDGQGPATRTNLATAVELMGCPGLRTASGDHGGMAQVPTEIRSLLTSNLTTKTSGTYHDENGTHHRVTVIDRLDGFRNLSTFIGAGDKNIQGSDINRGLAKQVSEISRATKTTGHAMGNGLQMAPDELNEFMSDTLTIAGEDKIAARDFITGKNMDVTCDNGGRYNANDHLAGLSEHRWGDHLGGLNQMFSWIGDDAGTTNPFTKTLTRDAATSLGSYLGSEEYLDTNKKLGINTPGLARIFANAVHPYLGSYVGAEGLAGIPDHGVQYLNSDELKRVFQSLNTDPEAAKIMNVEAAKWQNLMAYQYGINPDAPLAERAGMLNQAMTDGSARAIATMYDEQKEEYNQQKLIYSVVKDAGWLFPATAVLEPLLQQPVTDWVLGHEPTQDDATGESTDPKKLASLSDPYAFKFAILKGYSEQAGTEWLRTTFPSIFDGNELSWDKALKDHESRNMLIRAVSKVTDNGVPYATQWNTFYTDGQKATSENGEEMVEADCRGGDEESGEQTCEK</sequence>
<feature type="domain" description="TPR repeat" evidence="2">
    <location>
        <begin position="220"/>
        <end position="457"/>
    </location>
</feature>
<dbReference type="RefSeq" id="WP_213245984.1">
    <property type="nucleotide sequence ID" value="NZ_CP045806.1"/>
</dbReference>
<accession>A0ABX6IF12</accession>
<name>A0ABX6IF12_9ACTN</name>
<evidence type="ECO:0000313" key="4">
    <source>
        <dbReference type="Proteomes" id="UP001059836"/>
    </source>
</evidence>
<dbReference type="Pfam" id="PF23275">
    <property type="entry name" value="TPR_23"/>
    <property type="match status" value="1"/>
</dbReference>
<feature type="region of interest" description="Disordered" evidence="1">
    <location>
        <begin position="745"/>
        <end position="774"/>
    </location>
</feature>
<reference evidence="3" key="1">
    <citation type="journal article" date="2021" name="Nat. Microbiol.">
        <title>Cocultivation of an ultrasmall environmental parasitic bacterium with lytic ability against bacteria associated with wastewater foams.</title>
        <authorList>
            <person name="Batinovic S."/>
            <person name="Rose J.J.A."/>
            <person name="Ratcliffe J."/>
            <person name="Seviour R.J."/>
            <person name="Petrovski S."/>
        </authorList>
    </citation>
    <scope>NUCLEOTIDE SEQUENCE</scope>
    <source>
        <strain evidence="3">CON9</strain>
    </source>
</reference>
<keyword evidence="4" id="KW-1185">Reference proteome</keyword>
<proteinExistence type="predicted"/>
<dbReference type="Proteomes" id="UP001059836">
    <property type="component" value="Chromosome"/>
</dbReference>
<evidence type="ECO:0000313" key="3">
    <source>
        <dbReference type="EMBL" id="QHN33701.1"/>
    </source>
</evidence>
<protein>
    <recommendedName>
        <fullName evidence="2">TPR repeat domain-containing protein</fullName>
    </recommendedName>
</protein>
<evidence type="ECO:0000259" key="2">
    <source>
        <dbReference type="Pfam" id="PF23275"/>
    </source>
</evidence>
<dbReference type="EMBL" id="CP045809">
    <property type="protein sequence ID" value="QHN33701.1"/>
    <property type="molecule type" value="Genomic_DNA"/>
</dbReference>
<evidence type="ECO:0000256" key="1">
    <source>
        <dbReference type="SAM" id="MobiDB-lite"/>
    </source>
</evidence>
<gene>
    <name evidence="3" type="ORF">GII31_01050</name>
</gene>